<dbReference type="GO" id="GO:0060429">
    <property type="term" value="P:epithelium development"/>
    <property type="evidence" value="ECO:0007669"/>
    <property type="project" value="UniProtKB-ARBA"/>
</dbReference>
<dbReference type="InterPro" id="IPR015919">
    <property type="entry name" value="Cadherin-like_sf"/>
</dbReference>
<feature type="domain" description="Cadherin" evidence="9">
    <location>
        <begin position="21"/>
        <end position="131"/>
    </location>
</feature>
<dbReference type="GO" id="GO:0005886">
    <property type="term" value="C:plasma membrane"/>
    <property type="evidence" value="ECO:0007669"/>
    <property type="project" value="InterPro"/>
</dbReference>
<keyword evidence="6" id="KW-1133">Transmembrane helix</keyword>
<name>A0A9Q1EZB7_SYNKA</name>
<evidence type="ECO:0000259" key="9">
    <source>
        <dbReference type="PROSITE" id="PS50268"/>
    </source>
</evidence>
<dbReference type="InterPro" id="IPR002126">
    <property type="entry name" value="Cadherin-like_dom"/>
</dbReference>
<dbReference type="OrthoDB" id="6491773at2759"/>
<evidence type="ECO:0000256" key="4">
    <source>
        <dbReference type="ARBA" id="ARBA00022837"/>
    </source>
</evidence>
<keyword evidence="7" id="KW-0472">Membrane</keyword>
<keyword evidence="2" id="KW-0812">Transmembrane</keyword>
<dbReference type="GO" id="GO:0007156">
    <property type="term" value="P:homophilic cell adhesion via plasma membrane adhesion molecules"/>
    <property type="evidence" value="ECO:0007669"/>
    <property type="project" value="InterPro"/>
</dbReference>
<dbReference type="PROSITE" id="PS00232">
    <property type="entry name" value="CADHERIN_1"/>
    <property type="match status" value="1"/>
</dbReference>
<dbReference type="GO" id="GO:0030154">
    <property type="term" value="P:cell differentiation"/>
    <property type="evidence" value="ECO:0007669"/>
    <property type="project" value="UniProtKB-ARBA"/>
</dbReference>
<evidence type="ECO:0000256" key="2">
    <source>
        <dbReference type="ARBA" id="ARBA00022692"/>
    </source>
</evidence>
<evidence type="ECO:0000313" key="10">
    <source>
        <dbReference type="EMBL" id="KAJ8347961.1"/>
    </source>
</evidence>
<dbReference type="AlphaFoldDB" id="A0A9Q1EZB7"/>
<feature type="domain" description="Cadherin" evidence="9">
    <location>
        <begin position="141"/>
        <end position="247"/>
    </location>
</feature>
<reference evidence="10" key="1">
    <citation type="journal article" date="2023" name="Science">
        <title>Genome structures resolve the early diversification of teleost fishes.</title>
        <authorList>
            <person name="Parey E."/>
            <person name="Louis A."/>
            <person name="Montfort J."/>
            <person name="Bouchez O."/>
            <person name="Roques C."/>
            <person name="Iampietro C."/>
            <person name="Lluch J."/>
            <person name="Castinel A."/>
            <person name="Donnadieu C."/>
            <person name="Desvignes T."/>
            <person name="Floi Bucao C."/>
            <person name="Jouanno E."/>
            <person name="Wen M."/>
            <person name="Mejri S."/>
            <person name="Dirks R."/>
            <person name="Jansen H."/>
            <person name="Henkel C."/>
            <person name="Chen W.J."/>
            <person name="Zahm M."/>
            <person name="Cabau C."/>
            <person name="Klopp C."/>
            <person name="Thompson A.W."/>
            <person name="Robinson-Rechavi M."/>
            <person name="Braasch I."/>
            <person name="Lecointre G."/>
            <person name="Bobe J."/>
            <person name="Postlethwait J.H."/>
            <person name="Berthelot C."/>
            <person name="Roest Crollius H."/>
            <person name="Guiguen Y."/>
        </authorList>
    </citation>
    <scope>NUCLEOTIDE SEQUENCE</scope>
    <source>
        <strain evidence="10">WJC10195</strain>
    </source>
</reference>
<protein>
    <recommendedName>
        <fullName evidence="9">Cadherin domain-containing protein</fullName>
    </recommendedName>
</protein>
<accession>A0A9Q1EZB7</accession>
<evidence type="ECO:0000256" key="3">
    <source>
        <dbReference type="ARBA" id="ARBA00022737"/>
    </source>
</evidence>
<keyword evidence="4 8" id="KW-0106">Calcium</keyword>
<dbReference type="SUPFAM" id="SSF49313">
    <property type="entry name" value="Cadherin-like"/>
    <property type="match status" value="3"/>
</dbReference>
<dbReference type="PROSITE" id="PS50268">
    <property type="entry name" value="CADHERIN_2"/>
    <property type="match status" value="2"/>
</dbReference>
<keyword evidence="11" id="KW-1185">Reference proteome</keyword>
<sequence length="351" mass="39009">MGTTVLEITLHDINDKIPNMARDSYTGFVKEESDVELQLQIQAFDGDEPGTDNSEIKYTIEKSNFSGNFSINARIGLLKNNGPLDREAIEASATGVIHLNVTASDMGHPSLSSWVMVTINVEDINDNTPMFKYPSYEFYVNESEKGTFVGSVFALDLDQTEMNNRISFRIADGSFGNFLIIAYSEGRGQGYTGNITVDPDIALDYEQHRISYKLKIEATDLGQKSDVTLVTVNIMDVNDERPTLPSFMILNVKENTTGLGEVGKIMGADVDTNHSLIYKLLTSSCRCSGIMGPCDEEWFKLETTGAIVVNEKFLIDYEVCDQVQMEVQAVDVFTEKGENHSIPGRVPQYPR</sequence>
<evidence type="ECO:0000256" key="8">
    <source>
        <dbReference type="PROSITE-ProRule" id="PRU00043"/>
    </source>
</evidence>
<evidence type="ECO:0000256" key="1">
    <source>
        <dbReference type="ARBA" id="ARBA00004370"/>
    </source>
</evidence>
<organism evidence="10 11">
    <name type="scientific">Synaphobranchus kaupii</name>
    <name type="common">Kaup's arrowtooth eel</name>
    <dbReference type="NCBI Taxonomy" id="118154"/>
    <lineage>
        <taxon>Eukaryota</taxon>
        <taxon>Metazoa</taxon>
        <taxon>Chordata</taxon>
        <taxon>Craniata</taxon>
        <taxon>Vertebrata</taxon>
        <taxon>Euteleostomi</taxon>
        <taxon>Actinopterygii</taxon>
        <taxon>Neopterygii</taxon>
        <taxon>Teleostei</taxon>
        <taxon>Anguilliformes</taxon>
        <taxon>Synaphobranchidae</taxon>
        <taxon>Synaphobranchus</taxon>
    </lineage>
</organism>
<evidence type="ECO:0000256" key="5">
    <source>
        <dbReference type="ARBA" id="ARBA00022889"/>
    </source>
</evidence>
<dbReference type="SMART" id="SM00112">
    <property type="entry name" value="CA"/>
    <property type="match status" value="2"/>
</dbReference>
<comment type="caution">
    <text evidence="10">The sequence shown here is derived from an EMBL/GenBank/DDBJ whole genome shotgun (WGS) entry which is preliminary data.</text>
</comment>
<dbReference type="GO" id="GO:0050839">
    <property type="term" value="F:cell adhesion molecule binding"/>
    <property type="evidence" value="ECO:0007669"/>
    <property type="project" value="TreeGrafter"/>
</dbReference>
<dbReference type="Proteomes" id="UP001152622">
    <property type="component" value="Chromosome 10"/>
</dbReference>
<dbReference type="GO" id="GO:0005509">
    <property type="term" value="F:calcium ion binding"/>
    <property type="evidence" value="ECO:0007669"/>
    <property type="project" value="UniProtKB-UniRule"/>
</dbReference>
<comment type="subcellular location">
    <subcellularLocation>
        <location evidence="1">Membrane</location>
    </subcellularLocation>
</comment>
<dbReference type="FunFam" id="2.60.40.60:FF:000101">
    <property type="entry name" value="FAT atypical cadherin 4"/>
    <property type="match status" value="1"/>
</dbReference>
<dbReference type="PANTHER" id="PTHR24026:SF133">
    <property type="entry name" value="CADHERIN-RELATED FAMILY MEMBER 2"/>
    <property type="match status" value="1"/>
</dbReference>
<keyword evidence="3" id="KW-0677">Repeat</keyword>
<gene>
    <name evidence="10" type="ORF">SKAU_G00265500</name>
</gene>
<dbReference type="CDD" id="cd11304">
    <property type="entry name" value="Cadherin_repeat"/>
    <property type="match status" value="3"/>
</dbReference>
<dbReference type="GO" id="GO:0009653">
    <property type="term" value="P:anatomical structure morphogenesis"/>
    <property type="evidence" value="ECO:0007669"/>
    <property type="project" value="UniProtKB-ARBA"/>
</dbReference>
<proteinExistence type="predicted"/>
<evidence type="ECO:0000256" key="7">
    <source>
        <dbReference type="ARBA" id="ARBA00023136"/>
    </source>
</evidence>
<dbReference type="Gene3D" id="2.60.40.60">
    <property type="entry name" value="Cadherins"/>
    <property type="match status" value="3"/>
</dbReference>
<dbReference type="PRINTS" id="PR00205">
    <property type="entry name" value="CADHERIN"/>
</dbReference>
<dbReference type="Pfam" id="PF00028">
    <property type="entry name" value="Cadherin"/>
    <property type="match status" value="2"/>
</dbReference>
<evidence type="ECO:0000313" key="11">
    <source>
        <dbReference type="Proteomes" id="UP001152622"/>
    </source>
</evidence>
<keyword evidence="5" id="KW-0130">Cell adhesion</keyword>
<dbReference type="EMBL" id="JAINUF010000010">
    <property type="protein sequence ID" value="KAJ8347961.1"/>
    <property type="molecule type" value="Genomic_DNA"/>
</dbReference>
<dbReference type="PANTHER" id="PTHR24026">
    <property type="entry name" value="FAT ATYPICAL CADHERIN-RELATED"/>
    <property type="match status" value="1"/>
</dbReference>
<dbReference type="InterPro" id="IPR020894">
    <property type="entry name" value="Cadherin_CS"/>
</dbReference>
<evidence type="ECO:0000256" key="6">
    <source>
        <dbReference type="ARBA" id="ARBA00022989"/>
    </source>
</evidence>